<gene>
    <name evidence="1" type="ORF">IAB73_06450</name>
</gene>
<dbReference type="AlphaFoldDB" id="A0A9D1CQF0"/>
<accession>A0A9D1CQF0</accession>
<sequence>MERLVQARALLEDVTPLRSDCGRLCGGACCQGERGDAHGMLLFPGEAALYVSAAWAQVTPLPYALGGAPALLLTCDGACPRAQRPLACRLFPLFCRTEETGMEVALDPRARGVCPLFRYGLQGLSQDFVRAARESYGLLMQDDEGRAFLQDLSDACSLGVTRPARGAR</sequence>
<evidence type="ECO:0000313" key="1">
    <source>
        <dbReference type="EMBL" id="HIQ71826.1"/>
    </source>
</evidence>
<dbReference type="EMBL" id="DVFJ01000020">
    <property type="protein sequence ID" value="HIQ71826.1"/>
    <property type="molecule type" value="Genomic_DNA"/>
</dbReference>
<protein>
    <submittedName>
        <fullName evidence="1">Uncharacterized protein</fullName>
    </submittedName>
</protein>
<organism evidence="1 2">
    <name type="scientific">Candidatus Onthenecus intestinigallinarum</name>
    <dbReference type="NCBI Taxonomy" id="2840875"/>
    <lineage>
        <taxon>Bacteria</taxon>
        <taxon>Bacillati</taxon>
        <taxon>Bacillota</taxon>
        <taxon>Clostridia</taxon>
        <taxon>Eubacteriales</taxon>
        <taxon>Candidatus Onthenecus</taxon>
    </lineage>
</organism>
<reference evidence="1" key="1">
    <citation type="submission" date="2020-10" db="EMBL/GenBank/DDBJ databases">
        <authorList>
            <person name="Gilroy R."/>
        </authorList>
    </citation>
    <scope>NUCLEOTIDE SEQUENCE</scope>
    <source>
        <strain evidence="1">ChiSxjej2B14-6234</strain>
    </source>
</reference>
<dbReference type="Proteomes" id="UP000886887">
    <property type="component" value="Unassembled WGS sequence"/>
</dbReference>
<reference evidence="1" key="2">
    <citation type="journal article" date="2021" name="PeerJ">
        <title>Extensive microbial diversity within the chicken gut microbiome revealed by metagenomics and culture.</title>
        <authorList>
            <person name="Gilroy R."/>
            <person name="Ravi A."/>
            <person name="Getino M."/>
            <person name="Pursley I."/>
            <person name="Horton D.L."/>
            <person name="Alikhan N.F."/>
            <person name="Baker D."/>
            <person name="Gharbi K."/>
            <person name="Hall N."/>
            <person name="Watson M."/>
            <person name="Adriaenssens E.M."/>
            <person name="Foster-Nyarko E."/>
            <person name="Jarju S."/>
            <person name="Secka A."/>
            <person name="Antonio M."/>
            <person name="Oren A."/>
            <person name="Chaudhuri R.R."/>
            <person name="La Ragione R."/>
            <person name="Hildebrand F."/>
            <person name="Pallen M.J."/>
        </authorList>
    </citation>
    <scope>NUCLEOTIDE SEQUENCE</scope>
    <source>
        <strain evidence="1">ChiSxjej2B14-6234</strain>
    </source>
</reference>
<name>A0A9D1CQF0_9FIRM</name>
<evidence type="ECO:0000313" key="2">
    <source>
        <dbReference type="Proteomes" id="UP000886887"/>
    </source>
</evidence>
<comment type="caution">
    <text evidence="1">The sequence shown here is derived from an EMBL/GenBank/DDBJ whole genome shotgun (WGS) entry which is preliminary data.</text>
</comment>
<proteinExistence type="predicted"/>